<protein>
    <recommendedName>
        <fullName evidence="1">DCD domain-containing protein</fullName>
    </recommendedName>
</protein>
<evidence type="ECO:0000259" key="1">
    <source>
        <dbReference type="PROSITE" id="PS51222"/>
    </source>
</evidence>
<evidence type="ECO:0000313" key="3">
    <source>
        <dbReference type="Proteomes" id="UP001157006"/>
    </source>
</evidence>
<dbReference type="InterPro" id="IPR013989">
    <property type="entry name" value="Dev_and_cell_death_domain"/>
</dbReference>
<dbReference type="EMBL" id="OX451737">
    <property type="protein sequence ID" value="CAI8599022.1"/>
    <property type="molecule type" value="Genomic_DNA"/>
</dbReference>
<organism evidence="2 3">
    <name type="scientific">Vicia faba</name>
    <name type="common">Broad bean</name>
    <name type="synonym">Faba vulgaris</name>
    <dbReference type="NCBI Taxonomy" id="3906"/>
    <lineage>
        <taxon>Eukaryota</taxon>
        <taxon>Viridiplantae</taxon>
        <taxon>Streptophyta</taxon>
        <taxon>Embryophyta</taxon>
        <taxon>Tracheophyta</taxon>
        <taxon>Spermatophyta</taxon>
        <taxon>Magnoliopsida</taxon>
        <taxon>eudicotyledons</taxon>
        <taxon>Gunneridae</taxon>
        <taxon>Pentapetalae</taxon>
        <taxon>rosids</taxon>
        <taxon>fabids</taxon>
        <taxon>Fabales</taxon>
        <taxon>Fabaceae</taxon>
        <taxon>Papilionoideae</taxon>
        <taxon>50 kb inversion clade</taxon>
        <taxon>NPAAA clade</taxon>
        <taxon>Hologalegina</taxon>
        <taxon>IRL clade</taxon>
        <taxon>Fabeae</taxon>
        <taxon>Vicia</taxon>
    </lineage>
</organism>
<proteinExistence type="predicted"/>
<feature type="domain" description="DCD" evidence="1">
    <location>
        <begin position="12"/>
        <end position="93"/>
    </location>
</feature>
<dbReference type="AlphaFoldDB" id="A0AAV0ZQ69"/>
<dbReference type="PROSITE" id="PS51222">
    <property type="entry name" value="DCD"/>
    <property type="match status" value="1"/>
</dbReference>
<sequence>MEVEEVGMDAEDKLSGFIFMCNQMTKPECYRYRVFALPAGRKHVVERINPGMHLFLFDTDAKLLYGIYLATSSGMLNIEPYAFGGRFPAQVSF</sequence>
<keyword evidence="3" id="KW-1185">Reference proteome</keyword>
<dbReference type="PANTHER" id="PTHR46444:SF7">
    <property type="entry name" value="DCD (DEVELOPMENT AND CELL DEATH) DOMAIN PROTEIN"/>
    <property type="match status" value="1"/>
</dbReference>
<name>A0AAV0ZQ69_VICFA</name>
<dbReference type="PANTHER" id="PTHR46444">
    <property type="entry name" value="DCD (DEVELOPMENT AND CELL DEATH) DOMAIN PROTEIN-RELATED"/>
    <property type="match status" value="1"/>
</dbReference>
<gene>
    <name evidence="2" type="ORF">VFH_II155720</name>
</gene>
<dbReference type="Pfam" id="PF10539">
    <property type="entry name" value="Dev_Cell_Death"/>
    <property type="match status" value="1"/>
</dbReference>
<dbReference type="SMART" id="SM00767">
    <property type="entry name" value="DCD"/>
    <property type="match status" value="1"/>
</dbReference>
<evidence type="ECO:0000313" key="2">
    <source>
        <dbReference type="EMBL" id="CAI8599022.1"/>
    </source>
</evidence>
<dbReference type="Proteomes" id="UP001157006">
    <property type="component" value="Chromosome 2"/>
</dbReference>
<accession>A0AAV0ZQ69</accession>
<reference evidence="2 3" key="1">
    <citation type="submission" date="2023-01" db="EMBL/GenBank/DDBJ databases">
        <authorList>
            <person name="Kreplak J."/>
        </authorList>
    </citation>
    <scope>NUCLEOTIDE SEQUENCE [LARGE SCALE GENOMIC DNA]</scope>
</reference>